<name>A0A345SXC1_9ACTN</name>
<accession>A0A345SXC1</accession>
<keyword evidence="2" id="KW-1185">Reference proteome</keyword>
<dbReference type="Proteomes" id="UP000249340">
    <property type="component" value="Chromosome"/>
</dbReference>
<dbReference type="AlphaFoldDB" id="A0A345SXC1"/>
<reference evidence="2" key="1">
    <citation type="submission" date="2018-07" db="EMBL/GenBank/DDBJ databases">
        <title>Streptacidiphilus bronchialis DSM 106435 chromosome.</title>
        <authorList>
            <person name="Batra D."/>
            <person name="Gulvik C.A."/>
        </authorList>
    </citation>
    <scope>NUCLEOTIDE SEQUENCE [LARGE SCALE GENOMIC DNA]</scope>
    <source>
        <strain evidence="2">DSM 106435</strain>
    </source>
</reference>
<dbReference type="OrthoDB" id="4216550at2"/>
<protein>
    <submittedName>
        <fullName evidence="1">Uncharacterized protein</fullName>
    </submittedName>
</protein>
<evidence type="ECO:0000313" key="1">
    <source>
        <dbReference type="EMBL" id="AXI78376.1"/>
    </source>
</evidence>
<organism evidence="1 2">
    <name type="scientific">Peterkaempfera bronchialis</name>
    <dbReference type="NCBI Taxonomy" id="2126346"/>
    <lineage>
        <taxon>Bacteria</taxon>
        <taxon>Bacillati</taxon>
        <taxon>Actinomycetota</taxon>
        <taxon>Actinomycetes</taxon>
        <taxon>Kitasatosporales</taxon>
        <taxon>Streptomycetaceae</taxon>
        <taxon>Peterkaempfera</taxon>
    </lineage>
</organism>
<sequence>MLLVAHPPTGHPGESARSIDAAMRGLSRTLGLAPPHTPLPAIGPVLRPRHGSQVRLNVAAIGYGLLATVEPRWLTAATRRGHAVVAAALTPVPPWVMTGALDRKLRPALTSGRIHFGIAELTSSRKHFPPLPREHPPPHDR</sequence>
<evidence type="ECO:0000313" key="2">
    <source>
        <dbReference type="Proteomes" id="UP000249340"/>
    </source>
</evidence>
<dbReference type="EMBL" id="CP031264">
    <property type="protein sequence ID" value="AXI78376.1"/>
    <property type="molecule type" value="Genomic_DNA"/>
</dbReference>
<dbReference type="KEGG" id="stri:C7M71_013950"/>
<gene>
    <name evidence="1" type="ORF">C7M71_013950</name>
</gene>
<proteinExistence type="predicted"/>